<dbReference type="InterPro" id="IPR008974">
    <property type="entry name" value="TRAF-like"/>
</dbReference>
<evidence type="ECO:0000259" key="2">
    <source>
        <dbReference type="Pfam" id="PF21355"/>
    </source>
</evidence>
<sequence>MSSMVLLFLYLNTLHLTRCDASDANDLQLSVTDTNLTSDEGVTETQHASCKIATEELVASARTSVTRILTGVCNTKMIDEKLRALEKGLIKELEEIKALLNTVLEGKKEVPKLAKLYDDYHEGKGDTLSPRQSEIDNFNNTIQRTSLLNGPANLFFYYWQIKHFDEKLTNWKTARCLRSSTFYVGQNGYAMFIKVTPRYFPDGTVFIGVGLTRGRHDSILKWPFPHKIRLEILDHSSEQSRQDRRSRIWDPSTLCSEYFWGRPKLTGEPDNAECVGLSVPRQIFFVKLPVSIDRPSRSTKYLWNGSITIKLTVYL</sequence>
<proteinExistence type="predicted"/>
<dbReference type="Pfam" id="PF21355">
    <property type="entry name" value="TRAF-mep_MATH"/>
    <property type="match status" value="1"/>
</dbReference>
<dbReference type="GeneID" id="117240256"/>
<evidence type="ECO:0000313" key="3">
    <source>
        <dbReference type="Proteomes" id="UP000504631"/>
    </source>
</evidence>
<evidence type="ECO:0000256" key="1">
    <source>
        <dbReference type="SAM" id="SignalP"/>
    </source>
</evidence>
<protein>
    <submittedName>
        <fullName evidence="4">TNF receptor-associated factor 6-like</fullName>
    </submittedName>
</protein>
<dbReference type="AlphaFoldDB" id="A0A6J3L9V7"/>
<keyword evidence="3" id="KW-1185">Reference proteome</keyword>
<gene>
    <name evidence="4" type="primary">LOC117240256</name>
</gene>
<dbReference type="Proteomes" id="UP000504631">
    <property type="component" value="Unplaced"/>
</dbReference>
<dbReference type="InterPro" id="IPR049342">
    <property type="entry name" value="TRAF1-6_MATH_dom"/>
</dbReference>
<organism evidence="3 4">
    <name type="scientific">Bombus vosnesenskii</name>
    <dbReference type="NCBI Taxonomy" id="207650"/>
    <lineage>
        <taxon>Eukaryota</taxon>
        <taxon>Metazoa</taxon>
        <taxon>Ecdysozoa</taxon>
        <taxon>Arthropoda</taxon>
        <taxon>Hexapoda</taxon>
        <taxon>Insecta</taxon>
        <taxon>Pterygota</taxon>
        <taxon>Neoptera</taxon>
        <taxon>Endopterygota</taxon>
        <taxon>Hymenoptera</taxon>
        <taxon>Apocrita</taxon>
        <taxon>Aculeata</taxon>
        <taxon>Apoidea</taxon>
        <taxon>Anthophila</taxon>
        <taxon>Apidae</taxon>
        <taxon>Bombus</taxon>
        <taxon>Pyrobombus</taxon>
    </lineage>
</organism>
<dbReference type="RefSeq" id="XP_033362122.1">
    <property type="nucleotide sequence ID" value="XM_033506231.1"/>
</dbReference>
<feature type="domain" description="TRAF1-6 MATH" evidence="2">
    <location>
        <begin position="176"/>
        <end position="247"/>
    </location>
</feature>
<feature type="signal peptide" evidence="1">
    <location>
        <begin position="1"/>
        <end position="19"/>
    </location>
</feature>
<dbReference type="SUPFAM" id="SSF49599">
    <property type="entry name" value="TRAF domain-like"/>
    <property type="match status" value="1"/>
</dbReference>
<feature type="chain" id="PRO_5026983255" evidence="1">
    <location>
        <begin position="20"/>
        <end position="315"/>
    </location>
</feature>
<dbReference type="KEGG" id="bvk:117240256"/>
<dbReference type="Gene3D" id="2.60.210.10">
    <property type="entry name" value="Apoptosis, Tumor Necrosis Factor Receptor Associated Protein 2, Chain A"/>
    <property type="match status" value="1"/>
</dbReference>
<keyword evidence="1" id="KW-0732">Signal</keyword>
<name>A0A6J3L9V7_9HYME</name>
<reference evidence="4" key="1">
    <citation type="submission" date="2025-08" db="UniProtKB">
        <authorList>
            <consortium name="RefSeq"/>
        </authorList>
    </citation>
    <scope>IDENTIFICATION</scope>
    <source>
        <tissue evidence="4">Muscle</tissue>
    </source>
</reference>
<accession>A0A6J3L9V7</accession>
<evidence type="ECO:0000313" key="4">
    <source>
        <dbReference type="RefSeq" id="XP_033362122.1"/>
    </source>
</evidence>